<comment type="caution">
    <text evidence="1">The sequence shown here is derived from an EMBL/GenBank/DDBJ whole genome shotgun (WGS) entry which is preliminary data.</text>
</comment>
<gene>
    <name evidence="1" type="ORF">DSO57_1018422</name>
</gene>
<dbReference type="Proteomes" id="UP001165960">
    <property type="component" value="Unassembled WGS sequence"/>
</dbReference>
<keyword evidence="2" id="KW-1185">Reference proteome</keyword>
<protein>
    <submittedName>
        <fullName evidence="1">Uncharacterized protein</fullName>
    </submittedName>
</protein>
<name>A0ACC2TFB1_9FUNG</name>
<dbReference type="EMBL" id="QTSX02002920">
    <property type="protein sequence ID" value="KAJ9073261.1"/>
    <property type="molecule type" value="Genomic_DNA"/>
</dbReference>
<reference evidence="1" key="1">
    <citation type="submission" date="2022-04" db="EMBL/GenBank/DDBJ databases">
        <title>Genome of the entomopathogenic fungus Entomophthora muscae.</title>
        <authorList>
            <person name="Elya C."/>
            <person name="Lovett B.R."/>
            <person name="Lee E."/>
            <person name="Macias A.M."/>
            <person name="Hajek A.E."/>
            <person name="De Bivort B.L."/>
            <person name="Kasson M.T."/>
            <person name="De Fine Licht H.H."/>
            <person name="Stajich J.E."/>
        </authorList>
    </citation>
    <scope>NUCLEOTIDE SEQUENCE</scope>
    <source>
        <strain evidence="1">Berkeley</strain>
    </source>
</reference>
<accession>A0ACC2TFB1</accession>
<sequence>MTGSSMLFNKPSSGHFLFSAVSLSSSSGKCFRTTVLVDTGAMHNFLSQKFMDQLGWEYLPGIHVRGGLLNNAPPYQLRKPLSFVASGHQFVDGFAGIVRITNFLPLETWAQGRDSNPGPDPPQAASPKDQRAICLH</sequence>
<proteinExistence type="predicted"/>
<organism evidence="1 2">
    <name type="scientific">Entomophthora muscae</name>
    <dbReference type="NCBI Taxonomy" id="34485"/>
    <lineage>
        <taxon>Eukaryota</taxon>
        <taxon>Fungi</taxon>
        <taxon>Fungi incertae sedis</taxon>
        <taxon>Zoopagomycota</taxon>
        <taxon>Entomophthoromycotina</taxon>
        <taxon>Entomophthoromycetes</taxon>
        <taxon>Entomophthorales</taxon>
        <taxon>Entomophthoraceae</taxon>
        <taxon>Entomophthora</taxon>
    </lineage>
</organism>
<evidence type="ECO:0000313" key="1">
    <source>
        <dbReference type="EMBL" id="KAJ9073261.1"/>
    </source>
</evidence>
<evidence type="ECO:0000313" key="2">
    <source>
        <dbReference type="Proteomes" id="UP001165960"/>
    </source>
</evidence>